<dbReference type="OMA" id="DLKYVVM"/>
<evidence type="ECO:0000313" key="9">
    <source>
        <dbReference type="EMBL" id="ODV73595.1"/>
    </source>
</evidence>
<dbReference type="PANTHER" id="PTHR12838:SF0">
    <property type="entry name" value="U3 SMALL NUCLEOLAR RNA-ASSOCIATED PROTEIN 11-RELATED"/>
    <property type="match status" value="1"/>
</dbReference>
<reference evidence="8" key="1">
    <citation type="submission" date="2014-12" db="EMBL/GenBank/DDBJ databases">
        <authorList>
            <person name="Jaenicke S."/>
        </authorList>
    </citation>
    <scope>NUCLEOTIDE SEQUENCE [LARGE SCALE GENOMIC DNA]</scope>
    <source>
        <strain evidence="8">CBS1600</strain>
    </source>
</reference>
<evidence type="ECO:0000313" key="8">
    <source>
        <dbReference type="EMBL" id="CEP23529.1"/>
    </source>
</evidence>
<dbReference type="PIRSF" id="PIRSF015952">
    <property type="entry name" value="U3snoRNP11"/>
    <property type="match status" value="1"/>
</dbReference>
<proteinExistence type="inferred from homology"/>
<evidence type="ECO:0000256" key="3">
    <source>
        <dbReference type="ARBA" id="ARBA00008105"/>
    </source>
</evidence>
<dbReference type="Proteomes" id="UP000094389">
    <property type="component" value="Unassembled WGS sequence"/>
</dbReference>
<evidence type="ECO:0000256" key="4">
    <source>
        <dbReference type="ARBA" id="ARBA00022552"/>
    </source>
</evidence>
<dbReference type="OrthoDB" id="29058at2759"/>
<accession>A0A1E4S260</accession>
<dbReference type="GO" id="GO:0032040">
    <property type="term" value="C:small-subunit processome"/>
    <property type="evidence" value="ECO:0007669"/>
    <property type="project" value="UniProtKB-UniRule"/>
</dbReference>
<keyword evidence="11" id="KW-1185">Reference proteome</keyword>
<reference evidence="10" key="2">
    <citation type="journal article" date="2015" name="J. Biotechnol.">
        <title>The structure of the Cyberlindnera jadinii genome and its relation to Candida utilis analyzed by the occurrence of single nucleotide polymorphisms.</title>
        <authorList>
            <person name="Rupp O."/>
            <person name="Brinkrolf K."/>
            <person name="Buerth C."/>
            <person name="Kunigo M."/>
            <person name="Schneider J."/>
            <person name="Jaenicke S."/>
            <person name="Goesmann A."/>
            <person name="Puehler A."/>
            <person name="Jaeger K.-E."/>
            <person name="Ernst J.F."/>
        </authorList>
    </citation>
    <scope>NUCLEOTIDE SEQUENCE [LARGE SCALE GENOMIC DNA]</scope>
    <source>
        <strain evidence="10">ATCC 18201 / CBS 1600 / BCRC 20928 / JCM 3617 / NBRC 0987 / NRRL Y-1542</strain>
    </source>
</reference>
<comment type="similarity">
    <text evidence="3 6">Belongs to the UTP11 family.</text>
</comment>
<evidence type="ECO:0000256" key="1">
    <source>
        <dbReference type="ARBA" id="ARBA00004099"/>
    </source>
</evidence>
<comment type="subunit">
    <text evidence="6">Component of the ribosomal small subunit (SSU) processome.</text>
</comment>
<dbReference type="EMBL" id="CDQK01000004">
    <property type="protein sequence ID" value="CEP23529.1"/>
    <property type="molecule type" value="Genomic_DNA"/>
</dbReference>
<dbReference type="Proteomes" id="UP000038830">
    <property type="component" value="Unassembled WGS sequence"/>
</dbReference>
<reference evidence="9 11" key="3">
    <citation type="journal article" date="2016" name="Proc. Natl. Acad. Sci. U.S.A.">
        <title>Comparative genomics of biotechnologically important yeasts.</title>
        <authorList>
            <person name="Riley R."/>
            <person name="Haridas S."/>
            <person name="Wolfe K.H."/>
            <person name="Lopes M.R."/>
            <person name="Hittinger C.T."/>
            <person name="Goeker M."/>
            <person name="Salamov A.A."/>
            <person name="Wisecaver J.H."/>
            <person name="Long T.M."/>
            <person name="Calvey C.H."/>
            <person name="Aerts A.L."/>
            <person name="Barry K.W."/>
            <person name="Choi C."/>
            <person name="Clum A."/>
            <person name="Coughlan A.Y."/>
            <person name="Deshpande S."/>
            <person name="Douglass A.P."/>
            <person name="Hanson S.J."/>
            <person name="Klenk H.-P."/>
            <person name="LaButti K.M."/>
            <person name="Lapidus A."/>
            <person name="Lindquist E.A."/>
            <person name="Lipzen A.M."/>
            <person name="Meier-Kolthoff J.P."/>
            <person name="Ohm R.A."/>
            <person name="Otillar R.P."/>
            <person name="Pangilinan J.L."/>
            <person name="Peng Y."/>
            <person name="Rokas A."/>
            <person name="Rosa C.A."/>
            <person name="Scheuner C."/>
            <person name="Sibirny A.A."/>
            <person name="Slot J.C."/>
            <person name="Stielow J.B."/>
            <person name="Sun H."/>
            <person name="Kurtzman C.P."/>
            <person name="Blackwell M."/>
            <person name="Grigoriev I.V."/>
            <person name="Jeffries T.W."/>
        </authorList>
    </citation>
    <scope>NUCLEOTIDE SEQUENCE [LARGE SCALE GENOMIC DNA]</scope>
    <source>
        <strain evidence="11">ATCC 18201 / CBS 1600 / BCRC 20928 / JCM 3617 / NBRC 0987 / NRRL Y-1542</strain>
        <strain evidence="9">NRRL Y-1542</strain>
    </source>
</reference>
<dbReference type="STRING" id="983966.A0A0H5CFZ4"/>
<dbReference type="InterPro" id="IPR007144">
    <property type="entry name" value="SSU_processome_Utp11"/>
</dbReference>
<dbReference type="GO" id="GO:0006364">
    <property type="term" value="P:rRNA processing"/>
    <property type="evidence" value="ECO:0007669"/>
    <property type="project" value="UniProtKB-UniRule"/>
</dbReference>
<sequence length="247" mass="29288">MAKLVHNVQKKQHKERGQLSSRSRYGLLEKKKDYQLRARDYHKKQATLKSLKAKAKERNPDEYYHAMVNKKTDSNGFLVSERDTEVLSTDQVKLLKTQDAAYIKTLRSQELKKISKLEKTLQFKAQGEHTVFVDTPEQKQNFDAAKHFGTSRRLVHDRENRLRLEQLQGRVELIPELNEDLMPKESLDKKRIKKFAQLQSHLERQKKLKEVEERMDMQREGMKKGNKKKVVDALGRTAYKFKRERKR</sequence>
<organism evidence="8 10">
    <name type="scientific">Cyberlindnera jadinii (strain ATCC 18201 / CBS 1600 / BCRC 20928 / JCM 3617 / NBRC 0987 / NRRL Y-1542)</name>
    <name type="common">Torula yeast</name>
    <name type="synonym">Candida utilis</name>
    <dbReference type="NCBI Taxonomy" id="983966"/>
    <lineage>
        <taxon>Eukaryota</taxon>
        <taxon>Fungi</taxon>
        <taxon>Dikarya</taxon>
        <taxon>Ascomycota</taxon>
        <taxon>Saccharomycotina</taxon>
        <taxon>Saccharomycetes</taxon>
        <taxon>Phaffomycetales</taxon>
        <taxon>Phaffomycetaceae</taxon>
        <taxon>Cyberlindnera</taxon>
    </lineage>
</organism>
<evidence type="ECO:0000313" key="10">
    <source>
        <dbReference type="Proteomes" id="UP000038830"/>
    </source>
</evidence>
<evidence type="ECO:0000313" key="11">
    <source>
        <dbReference type="Proteomes" id="UP000094389"/>
    </source>
</evidence>
<evidence type="ECO:0000256" key="2">
    <source>
        <dbReference type="ARBA" id="ARBA00004604"/>
    </source>
</evidence>
<evidence type="ECO:0000256" key="6">
    <source>
        <dbReference type="PIRNR" id="PIRNR015952"/>
    </source>
</evidence>
<evidence type="ECO:0000256" key="7">
    <source>
        <dbReference type="SAM" id="MobiDB-lite"/>
    </source>
</evidence>
<feature type="region of interest" description="Disordered" evidence="7">
    <location>
        <begin position="1"/>
        <end position="26"/>
    </location>
</feature>
<gene>
    <name evidence="8" type="ORF">BN1211_4139</name>
    <name evidence="9" type="ORF">CYBJADRAFT_167625</name>
</gene>
<comment type="subcellular location">
    <subcellularLocation>
        <location evidence="2 6">Nucleus</location>
        <location evidence="2 6">Nucleolus</location>
    </subcellularLocation>
</comment>
<evidence type="ECO:0000256" key="5">
    <source>
        <dbReference type="ARBA" id="ARBA00023242"/>
    </source>
</evidence>
<dbReference type="EMBL" id="KV453930">
    <property type="protein sequence ID" value="ODV73595.1"/>
    <property type="molecule type" value="Genomic_DNA"/>
</dbReference>
<name>A0A0H5CFZ4_CYBJN</name>
<comment type="function">
    <text evidence="1 6">Involved in nucleolar processing of pre-18S ribosomal RNA.</text>
</comment>
<protein>
    <recommendedName>
        <fullName evidence="6">U3 small nucleolar RNA-associated protein 11</fullName>
        <shortName evidence="6">U3 snoRNA-associated protein 11</shortName>
    </recommendedName>
</protein>
<keyword evidence="4 6" id="KW-0698">rRNA processing</keyword>
<dbReference type="Pfam" id="PF03998">
    <property type="entry name" value="Utp11"/>
    <property type="match status" value="1"/>
</dbReference>
<keyword evidence="5 6" id="KW-0539">Nucleus</keyword>
<dbReference type="PANTHER" id="PTHR12838">
    <property type="entry name" value="U3 SMALL NUCLEOLAR RNA-ASSOCIATED PROTEIN 11"/>
    <property type="match status" value="1"/>
</dbReference>
<dbReference type="AlphaFoldDB" id="A0A0H5CFZ4"/>
<accession>A0A0H5CFZ4</accession>